<feature type="compositionally biased region" description="Basic and acidic residues" evidence="1">
    <location>
        <begin position="129"/>
        <end position="138"/>
    </location>
</feature>
<proteinExistence type="predicted"/>
<protein>
    <submittedName>
        <fullName evidence="2">Putative transcriptional regulator protein</fullName>
    </submittedName>
</protein>
<dbReference type="Pfam" id="PF13826">
    <property type="entry name" value="Monooxy_af470-like"/>
    <property type="match status" value="1"/>
</dbReference>
<evidence type="ECO:0000313" key="2">
    <source>
        <dbReference type="EMBL" id="EOD51254.1"/>
    </source>
</evidence>
<evidence type="ECO:0000313" key="3">
    <source>
        <dbReference type="Proteomes" id="UP000013521"/>
    </source>
</evidence>
<dbReference type="KEGG" id="npa:UCRNP2_1932"/>
<name>R1GYV1_BOTPV</name>
<feature type="region of interest" description="Disordered" evidence="1">
    <location>
        <begin position="118"/>
        <end position="142"/>
    </location>
</feature>
<dbReference type="OrthoDB" id="3202396at2759"/>
<gene>
    <name evidence="2" type="ORF">UCRNP2_1932</name>
</gene>
<evidence type="ECO:0000256" key="1">
    <source>
        <dbReference type="SAM" id="MobiDB-lite"/>
    </source>
</evidence>
<dbReference type="eggNOG" id="ENOG502S8K0">
    <property type="taxonomic scope" value="Eukaryota"/>
</dbReference>
<accession>R1GYV1</accession>
<dbReference type="OMA" id="MHNDLAS"/>
<dbReference type="AlphaFoldDB" id="R1GYV1"/>
<dbReference type="EMBL" id="KB915882">
    <property type="protein sequence ID" value="EOD51254.1"/>
    <property type="molecule type" value="Genomic_DNA"/>
</dbReference>
<reference evidence="3" key="1">
    <citation type="journal article" date="2013" name="Genome Announc.">
        <title>Draft genome sequence of Neofusicoccum parvum isolate UCR-NP2, a fungal vascular pathogen associated with grapevine cankers.</title>
        <authorList>
            <person name="Blanco-Ulate B."/>
            <person name="Rolshausen P."/>
            <person name="Cantu D."/>
        </authorList>
    </citation>
    <scope>NUCLEOTIDE SEQUENCE [LARGE SCALE GENOMIC DNA]</scope>
    <source>
        <strain evidence="3">UCR-NP2</strain>
    </source>
</reference>
<sequence>MFAPGNKELGDFFTEMCKDAEKRSEDYGLMGMTQYSVLGWNWWNKNLAKFKHLSIWHEVFRVPAGNWEGIYVNSHPRGLAATTVPLTLEKDNDALDVKAGEKAYYYPIVDARRGPLKTSAGRMSATGSDAKEHEKYNDDPYENYGRLSAV</sequence>
<organism evidence="2 3">
    <name type="scientific">Botryosphaeria parva (strain UCR-NP2)</name>
    <name type="common">Grapevine canker fungus</name>
    <name type="synonym">Neofusicoccum parvum</name>
    <dbReference type="NCBI Taxonomy" id="1287680"/>
    <lineage>
        <taxon>Eukaryota</taxon>
        <taxon>Fungi</taxon>
        <taxon>Dikarya</taxon>
        <taxon>Ascomycota</taxon>
        <taxon>Pezizomycotina</taxon>
        <taxon>Dothideomycetes</taxon>
        <taxon>Dothideomycetes incertae sedis</taxon>
        <taxon>Botryosphaeriales</taxon>
        <taxon>Botryosphaeriaceae</taxon>
        <taxon>Neofusicoccum</taxon>
    </lineage>
</organism>
<dbReference type="HOGENOM" id="CLU_1740244_0_0_1"/>
<dbReference type="InterPro" id="IPR025444">
    <property type="entry name" value="Monooxy_af470"/>
</dbReference>
<dbReference type="Proteomes" id="UP000013521">
    <property type="component" value="Unassembled WGS sequence"/>
</dbReference>